<evidence type="ECO:0000256" key="1">
    <source>
        <dbReference type="ARBA" id="ARBA00022603"/>
    </source>
</evidence>
<dbReference type="GO" id="GO:1904047">
    <property type="term" value="F:S-adenosyl-L-methionine binding"/>
    <property type="evidence" value="ECO:0007669"/>
    <property type="project" value="TreeGrafter"/>
</dbReference>
<dbReference type="GO" id="GO:0009307">
    <property type="term" value="P:DNA restriction-modification system"/>
    <property type="evidence" value="ECO:0007669"/>
    <property type="project" value="InterPro"/>
</dbReference>
<reference evidence="4 5" key="1">
    <citation type="submission" date="2016-10" db="EMBL/GenBank/DDBJ databases">
        <authorList>
            <person name="de Groot N.N."/>
        </authorList>
    </citation>
    <scope>NUCLEOTIDE SEQUENCE [LARGE SCALE GENOMIC DNA]</scope>
    <source>
        <strain evidence="5">E92,LMG 26720,CCM 7988</strain>
    </source>
</reference>
<proteinExistence type="predicted"/>
<evidence type="ECO:0000256" key="2">
    <source>
        <dbReference type="ARBA" id="ARBA00022679"/>
    </source>
</evidence>
<evidence type="ECO:0000313" key="4">
    <source>
        <dbReference type="EMBL" id="SFP13012.1"/>
    </source>
</evidence>
<evidence type="ECO:0000313" key="5">
    <source>
        <dbReference type="Proteomes" id="UP000199306"/>
    </source>
</evidence>
<dbReference type="STRING" id="1079859.SAMN04515674_101447"/>
<dbReference type="SUPFAM" id="SSF53335">
    <property type="entry name" value="S-adenosyl-L-methionine-dependent methyltransferases"/>
    <property type="match status" value="1"/>
</dbReference>
<dbReference type="GO" id="GO:0009007">
    <property type="term" value="F:site-specific DNA-methyltransferase (adenine-specific) activity"/>
    <property type="evidence" value="ECO:0007669"/>
    <property type="project" value="UniProtKB-EC"/>
</dbReference>
<dbReference type="InterPro" id="IPR012327">
    <property type="entry name" value="MeTrfase_D12"/>
</dbReference>
<dbReference type="Gene3D" id="3.40.50.150">
    <property type="entry name" value="Vaccinia Virus protein VP39"/>
    <property type="match status" value="2"/>
</dbReference>
<name>A0A1I5MTX7_9BACT</name>
<dbReference type="RefSeq" id="WP_092011391.1">
    <property type="nucleotide sequence ID" value="NZ_JBHLXN010000001.1"/>
</dbReference>
<dbReference type="GO" id="GO:0043565">
    <property type="term" value="F:sequence-specific DNA binding"/>
    <property type="evidence" value="ECO:0007669"/>
    <property type="project" value="TreeGrafter"/>
</dbReference>
<gene>
    <name evidence="4" type="ORF">SAMN04515674_101447</name>
</gene>
<dbReference type="EMBL" id="FOXH01000001">
    <property type="protein sequence ID" value="SFP13012.1"/>
    <property type="molecule type" value="Genomic_DNA"/>
</dbReference>
<evidence type="ECO:0000256" key="3">
    <source>
        <dbReference type="ARBA" id="ARBA00022691"/>
    </source>
</evidence>
<dbReference type="PANTHER" id="PTHR30481">
    <property type="entry name" value="DNA ADENINE METHYLASE"/>
    <property type="match status" value="1"/>
</dbReference>
<accession>A0A1I5MTX7</accession>
<dbReference type="GO" id="GO:0006298">
    <property type="term" value="P:mismatch repair"/>
    <property type="evidence" value="ECO:0007669"/>
    <property type="project" value="TreeGrafter"/>
</dbReference>
<protein>
    <submittedName>
        <fullName evidence="4">Site-specific DNA-adenine methylase</fullName>
    </submittedName>
</protein>
<dbReference type="AlphaFoldDB" id="A0A1I5MTX7"/>
<dbReference type="InterPro" id="IPR029063">
    <property type="entry name" value="SAM-dependent_MTases_sf"/>
</dbReference>
<sequence>MGLSLRRFFPFSLSGLSATEMLVTAVSNRIKIMESYFGGKGSDGTYQTIINQIPAVEIYIEAYAGHASVFRKMIRPNLTILNDINPKVYQKLIAHFPESISFSDDTDRKDFIRKYLEKISNSSIGEIKNTCQGNNDAGSILIIECLDAIDLIDKYKELIEVFNSLIYSDPPYPLGSRKSQVKRYEFEMTDQDHVKYLKYLKNIRCKQLISTYPNDIYEDLLPPPYFNLHEFWSQTRKGLAKEYLYKNYETPTELQDYSYLGSDFRERDKLKRIKRNFLRKFKEMPRQLQNSILKELLL</sequence>
<dbReference type="Proteomes" id="UP000199306">
    <property type="component" value="Unassembled WGS sequence"/>
</dbReference>
<organism evidence="4 5">
    <name type="scientific">Pseudarcicella hirudinis</name>
    <dbReference type="NCBI Taxonomy" id="1079859"/>
    <lineage>
        <taxon>Bacteria</taxon>
        <taxon>Pseudomonadati</taxon>
        <taxon>Bacteroidota</taxon>
        <taxon>Cytophagia</taxon>
        <taxon>Cytophagales</taxon>
        <taxon>Flectobacillaceae</taxon>
        <taxon>Pseudarcicella</taxon>
    </lineage>
</organism>
<keyword evidence="3" id="KW-0949">S-adenosyl-L-methionine</keyword>
<dbReference type="GO" id="GO:0032259">
    <property type="term" value="P:methylation"/>
    <property type="evidence" value="ECO:0007669"/>
    <property type="project" value="UniProtKB-KW"/>
</dbReference>
<keyword evidence="1 4" id="KW-0489">Methyltransferase</keyword>
<keyword evidence="2" id="KW-0808">Transferase</keyword>
<keyword evidence="5" id="KW-1185">Reference proteome</keyword>